<dbReference type="EMBL" id="NBZD01000004">
    <property type="protein sequence ID" value="PNH17998.1"/>
    <property type="molecule type" value="Genomic_DNA"/>
</dbReference>
<dbReference type="Proteomes" id="UP000236394">
    <property type="component" value="Unassembled WGS sequence"/>
</dbReference>
<dbReference type="Pfam" id="PF07009">
    <property type="entry name" value="NusG_II"/>
    <property type="match status" value="1"/>
</dbReference>
<organism evidence="3 4">
    <name type="scientific">Mageeibacillus indolicus</name>
    <dbReference type="NCBI Taxonomy" id="884684"/>
    <lineage>
        <taxon>Bacteria</taxon>
        <taxon>Bacillati</taxon>
        <taxon>Bacillota</taxon>
        <taxon>Clostridia</taxon>
        <taxon>Eubacteriales</taxon>
        <taxon>Oscillospiraceae</taxon>
        <taxon>Mageeibacillus</taxon>
    </lineage>
</organism>
<keyword evidence="2" id="KW-0472">Membrane</keyword>
<accession>A0A2J8AZQ8</accession>
<protein>
    <submittedName>
        <fullName evidence="3">Uncharacterized protein</fullName>
    </submittedName>
</protein>
<keyword evidence="2" id="KW-0812">Transmembrane</keyword>
<keyword evidence="2" id="KW-1133">Transmembrane helix</keyword>
<feature type="compositionally biased region" description="Basic and acidic residues" evidence="1">
    <location>
        <begin position="182"/>
        <end position="193"/>
    </location>
</feature>
<feature type="region of interest" description="Disordered" evidence="1">
    <location>
        <begin position="163"/>
        <end position="193"/>
    </location>
</feature>
<comment type="caution">
    <text evidence="3">The sequence shown here is derived from an EMBL/GenBank/DDBJ whole genome shotgun (WGS) entry which is preliminary data.</text>
</comment>
<dbReference type="AlphaFoldDB" id="A0A2J8AZQ8"/>
<evidence type="ECO:0000313" key="4">
    <source>
        <dbReference type="Proteomes" id="UP000236394"/>
    </source>
</evidence>
<gene>
    <name evidence="3" type="ORF">B7R76_06585</name>
</gene>
<evidence type="ECO:0000256" key="1">
    <source>
        <dbReference type="SAM" id="MobiDB-lite"/>
    </source>
</evidence>
<evidence type="ECO:0000256" key="2">
    <source>
        <dbReference type="SAM" id="Phobius"/>
    </source>
</evidence>
<dbReference type="InterPro" id="IPR038690">
    <property type="entry name" value="NusG_2_sf"/>
</dbReference>
<evidence type="ECO:0000313" key="3">
    <source>
        <dbReference type="EMBL" id="PNH17998.1"/>
    </source>
</evidence>
<dbReference type="Gene3D" id="2.60.320.10">
    <property type="entry name" value="N-utilization substance G protein NusG, insert domain"/>
    <property type="match status" value="1"/>
</dbReference>
<reference evidence="4" key="1">
    <citation type="submission" date="2017-04" db="EMBL/GenBank/DDBJ databases">
        <authorList>
            <person name="Bumgarner R.E."/>
            <person name="Fredricks D.N."/>
            <person name="Srinivasan S."/>
        </authorList>
    </citation>
    <scope>NUCLEOTIDE SEQUENCE [LARGE SCALE GENOMIC DNA]</scope>
    <source>
        <strain evidence="4">KA00405</strain>
    </source>
</reference>
<name>A0A2J8AZQ8_9FIRM</name>
<sequence length="193" mass="21247">MCAIVHARYCAKWYVLICWDAKLVKDFLSISMKSDTGRDSRRFIQKIDVLYLVLLLLTAGSAWYLFYFNAPAAAEARVFVGQKIVMRIALRPGQAERELSVPHTAVKLRLTSDGGIAFASSDCPDKICVRSGVLRFPGQSAACLPNRVVIRLFSTHEAERAGNADVPDMVSGGRGAGLRPTNSEEGKLARRTK</sequence>
<feature type="transmembrane region" description="Helical" evidence="2">
    <location>
        <begin position="49"/>
        <end position="68"/>
    </location>
</feature>
<proteinExistence type="predicted"/>